<feature type="transmembrane region" description="Helical" evidence="1">
    <location>
        <begin position="53"/>
        <end position="72"/>
    </location>
</feature>
<keyword evidence="1" id="KW-0472">Membrane</keyword>
<proteinExistence type="predicted"/>
<dbReference type="EMBL" id="AE010299">
    <property type="protein sequence ID" value="AAM05229.1"/>
    <property type="molecule type" value="Genomic_DNA"/>
</dbReference>
<dbReference type="Proteomes" id="UP000002487">
    <property type="component" value="Chromosome"/>
</dbReference>
<keyword evidence="3" id="KW-1185">Reference proteome</keyword>
<accession>Q8TPT2</accession>
<evidence type="ECO:0000256" key="1">
    <source>
        <dbReference type="SAM" id="Phobius"/>
    </source>
</evidence>
<protein>
    <submittedName>
        <fullName evidence="2">Uncharacterized protein</fullName>
    </submittedName>
</protein>
<dbReference type="InParanoid" id="Q8TPT2"/>
<gene>
    <name evidence="2" type="ordered locus">MA_1823</name>
</gene>
<dbReference type="HOGENOM" id="CLU_2504916_0_0_2"/>
<dbReference type="AlphaFoldDB" id="Q8TPT2"/>
<dbReference type="KEGG" id="mac:MA_1823"/>
<reference evidence="2 3" key="1">
    <citation type="journal article" date="2002" name="Genome Res.">
        <title>The genome of Methanosarcina acetivorans reveals extensive metabolic and physiological diversity.</title>
        <authorList>
            <person name="Galagan J.E."/>
            <person name="Nusbaum C."/>
            <person name="Roy A."/>
            <person name="Endrizzi M.G."/>
            <person name="Macdonald P."/>
            <person name="FitzHugh W."/>
            <person name="Calvo S."/>
            <person name="Engels R."/>
            <person name="Smirnov S."/>
            <person name="Atnoor D."/>
            <person name="Brown A."/>
            <person name="Allen N."/>
            <person name="Naylor J."/>
            <person name="Stange-Thomann N."/>
            <person name="DeArellano K."/>
            <person name="Johnson R."/>
            <person name="Linton L."/>
            <person name="McEwan P."/>
            <person name="McKernan K."/>
            <person name="Talamas J."/>
            <person name="Tirrell A."/>
            <person name="Ye W."/>
            <person name="Zimmer A."/>
            <person name="Barber R.D."/>
            <person name="Cann I."/>
            <person name="Graham D.E."/>
            <person name="Grahame D.A."/>
            <person name="Guss A."/>
            <person name="Hedderich R."/>
            <person name="Ingram-Smith C."/>
            <person name="Kuettner C.H."/>
            <person name="Krzycki J.A."/>
            <person name="Leigh J.A."/>
            <person name="Li W."/>
            <person name="Liu J."/>
            <person name="Mukhopadhyay B."/>
            <person name="Reeve J.N."/>
            <person name="Smith K."/>
            <person name="Springer T.A."/>
            <person name="Umayam L.A."/>
            <person name="White O."/>
            <person name="White R.H."/>
            <person name="de Macario E.C."/>
            <person name="Ferry J.G."/>
            <person name="Jarrell K.F."/>
            <person name="Jing H."/>
            <person name="Macario A.J.L."/>
            <person name="Paulsen I."/>
            <person name="Pritchett M."/>
            <person name="Sowers K.R."/>
            <person name="Swanson R.V."/>
            <person name="Zinder S.H."/>
            <person name="Lander E."/>
            <person name="Metcalf W.W."/>
            <person name="Birren B."/>
        </authorList>
    </citation>
    <scope>NUCLEOTIDE SEQUENCE [LARGE SCALE GENOMIC DNA]</scope>
    <source>
        <strain evidence="3">ATCC 35395 / DSM 2834 / JCM 12185 / C2A</strain>
    </source>
</reference>
<evidence type="ECO:0000313" key="3">
    <source>
        <dbReference type="Proteomes" id="UP000002487"/>
    </source>
</evidence>
<keyword evidence="1" id="KW-0812">Transmembrane</keyword>
<dbReference type="EnsemblBacteria" id="AAM05229">
    <property type="protein sequence ID" value="AAM05229"/>
    <property type="gene ID" value="MA_1823"/>
</dbReference>
<evidence type="ECO:0000313" key="2">
    <source>
        <dbReference type="EMBL" id="AAM05229.1"/>
    </source>
</evidence>
<organism evidence="2 3">
    <name type="scientific">Methanosarcina acetivorans (strain ATCC 35395 / DSM 2834 / JCM 12185 / C2A)</name>
    <dbReference type="NCBI Taxonomy" id="188937"/>
    <lineage>
        <taxon>Archaea</taxon>
        <taxon>Methanobacteriati</taxon>
        <taxon>Methanobacteriota</taxon>
        <taxon>Stenosarchaea group</taxon>
        <taxon>Methanomicrobia</taxon>
        <taxon>Methanosarcinales</taxon>
        <taxon>Methanosarcinaceae</taxon>
        <taxon>Methanosarcina</taxon>
    </lineage>
</organism>
<sequence>MSDDSSQKAEKAKEVINSLGYLYVNLYQVLSIDFASGLFSHLGFFSHLSSSSFYYPCISIFFPIFPAFSFLIQDRAFTREYSCGY</sequence>
<feature type="transmembrane region" description="Helical" evidence="1">
    <location>
        <begin position="21"/>
        <end position="41"/>
    </location>
</feature>
<keyword evidence="1" id="KW-1133">Transmembrane helix</keyword>
<name>Q8TPT2_METAC</name>